<dbReference type="AlphaFoldDB" id="A0A395MQW9"/>
<feature type="compositionally biased region" description="Polar residues" evidence="1">
    <location>
        <begin position="295"/>
        <end position="304"/>
    </location>
</feature>
<keyword evidence="3" id="KW-1185">Reference proteome</keyword>
<feature type="compositionally biased region" description="Basic and acidic residues" evidence="1">
    <location>
        <begin position="332"/>
        <end position="357"/>
    </location>
</feature>
<feature type="compositionally biased region" description="Low complexity" evidence="1">
    <location>
        <begin position="37"/>
        <end position="47"/>
    </location>
</feature>
<accession>A0A395MQW9</accession>
<feature type="region of interest" description="Disordered" evidence="1">
    <location>
        <begin position="1"/>
        <end position="136"/>
    </location>
</feature>
<gene>
    <name evidence="2" type="ORF">FIE12Z_5506</name>
</gene>
<comment type="caution">
    <text evidence="2">The sequence shown here is derived from an EMBL/GenBank/DDBJ whole genome shotgun (WGS) entry which is preliminary data.</text>
</comment>
<feature type="compositionally biased region" description="Pro residues" evidence="1">
    <location>
        <begin position="275"/>
        <end position="290"/>
    </location>
</feature>
<evidence type="ECO:0000313" key="2">
    <source>
        <dbReference type="EMBL" id="RFN50326.1"/>
    </source>
</evidence>
<feature type="compositionally biased region" description="Basic and acidic residues" evidence="1">
    <location>
        <begin position="79"/>
        <end position="94"/>
    </location>
</feature>
<dbReference type="Proteomes" id="UP000265631">
    <property type="component" value="Unassembled WGS sequence"/>
</dbReference>
<evidence type="ECO:0000256" key="1">
    <source>
        <dbReference type="SAM" id="MobiDB-lite"/>
    </source>
</evidence>
<feature type="compositionally biased region" description="Basic and acidic residues" evidence="1">
    <location>
        <begin position="305"/>
        <end position="323"/>
    </location>
</feature>
<feature type="compositionally biased region" description="Basic and acidic residues" evidence="1">
    <location>
        <begin position="465"/>
        <end position="482"/>
    </location>
</feature>
<sequence>MDTSLSATKGKPKKNKEKKGKKEKKEKKKQPVSIDLTSPVAPARARTPPSPPPVPAQDQAAHIPAPSRQNGKRGRSTTRRKEEQPPASNKDHTYNSKPLPLFSSNDSTGPPSIGRDAVRPRAKSAAATPNRRTNDIERSSYNHDCKIKTLETCLSLKDRYLTMPPAVQTDQEPFWTGVRDFLERRSVTRGKFKDWQAVQRAVESWCQPRRSSMREERLPAVSQSHPELDELVDQWNFVFAQRFCKIHMGYFTAVSREHINSTILPSQTAPAALQIPPPSLPLPARPPPSAIPNDPTFSRGSHSTKPLEKSGEGSSRKRKDLDLSTRSSPADTRARTNSRDSRADFKDDNKRNASSRDRAKRPRLDNYSSDLPPASNFALGGRDSYGARTPSSQRPPSPPRLKTSYGPIETQGEQSRGNLDKMTPMTPCPTGPGPTNGPRTDVPRHPADSYQTPWNSQSTRHHGQRRGDRQVPGDYYRPESMSRRRSNW</sequence>
<organism evidence="2 3">
    <name type="scientific">Fusarium flagelliforme</name>
    <dbReference type="NCBI Taxonomy" id="2675880"/>
    <lineage>
        <taxon>Eukaryota</taxon>
        <taxon>Fungi</taxon>
        <taxon>Dikarya</taxon>
        <taxon>Ascomycota</taxon>
        <taxon>Pezizomycotina</taxon>
        <taxon>Sordariomycetes</taxon>
        <taxon>Hypocreomycetidae</taxon>
        <taxon>Hypocreales</taxon>
        <taxon>Nectriaceae</taxon>
        <taxon>Fusarium</taxon>
        <taxon>Fusarium incarnatum-equiseti species complex</taxon>
    </lineage>
</organism>
<proteinExistence type="predicted"/>
<protein>
    <submittedName>
        <fullName evidence="2">Uncharacterized protein</fullName>
    </submittedName>
</protein>
<reference evidence="2 3" key="1">
    <citation type="journal article" date="2018" name="PLoS Pathog.">
        <title>Evolution of structural diversity of trichothecenes, a family of toxins produced by plant pathogenic and entomopathogenic fungi.</title>
        <authorList>
            <person name="Proctor R.H."/>
            <person name="McCormick S.P."/>
            <person name="Kim H.S."/>
            <person name="Cardoza R.E."/>
            <person name="Stanley A.M."/>
            <person name="Lindo L."/>
            <person name="Kelly A."/>
            <person name="Brown D.W."/>
            <person name="Lee T."/>
            <person name="Vaughan M.M."/>
            <person name="Alexander N.J."/>
            <person name="Busman M."/>
            <person name="Gutierrez S."/>
        </authorList>
    </citation>
    <scope>NUCLEOTIDE SEQUENCE [LARGE SCALE GENOMIC DNA]</scope>
    <source>
        <strain evidence="2 3">NRRL 13405</strain>
    </source>
</reference>
<dbReference type="EMBL" id="PXXK01000142">
    <property type="protein sequence ID" value="RFN50326.1"/>
    <property type="molecule type" value="Genomic_DNA"/>
</dbReference>
<feature type="compositionally biased region" description="Polar residues" evidence="1">
    <location>
        <begin position="449"/>
        <end position="458"/>
    </location>
</feature>
<evidence type="ECO:0000313" key="3">
    <source>
        <dbReference type="Proteomes" id="UP000265631"/>
    </source>
</evidence>
<feature type="compositionally biased region" description="Basic residues" evidence="1">
    <location>
        <begin position="10"/>
        <end position="30"/>
    </location>
</feature>
<name>A0A395MQW9_9HYPO</name>
<feature type="region of interest" description="Disordered" evidence="1">
    <location>
        <begin position="271"/>
        <end position="488"/>
    </location>
</feature>